<dbReference type="InterPro" id="IPR012936">
    <property type="entry name" value="Erv_C"/>
</dbReference>
<keyword evidence="4 6" id="KW-1133">Transmembrane helix</keyword>
<reference evidence="9" key="1">
    <citation type="journal article" date="2023" name="G3 (Bethesda)">
        <title>Whole genome assemblies of Zophobas morio and Tenebrio molitor.</title>
        <authorList>
            <person name="Kaur S."/>
            <person name="Stinson S.A."/>
            <person name="diCenzo G.C."/>
        </authorList>
    </citation>
    <scope>NUCLEOTIDE SEQUENCE</scope>
    <source>
        <strain evidence="9">QUZm001</strain>
    </source>
</reference>
<dbReference type="Pfam" id="PF07970">
    <property type="entry name" value="COPIIcoated_ERV"/>
    <property type="match status" value="1"/>
</dbReference>
<comment type="subcellular location">
    <subcellularLocation>
        <location evidence="1">Endoplasmic reticulum-Golgi intermediate compartment membrane</location>
        <topology evidence="1">Multi-pass membrane protein</topology>
    </subcellularLocation>
</comment>
<dbReference type="GO" id="GO:0030134">
    <property type="term" value="C:COPII-coated ER to Golgi transport vesicle"/>
    <property type="evidence" value="ECO:0007669"/>
    <property type="project" value="TreeGrafter"/>
</dbReference>
<dbReference type="Pfam" id="PF13850">
    <property type="entry name" value="ERGIC_N"/>
    <property type="match status" value="1"/>
</dbReference>
<evidence type="ECO:0000256" key="1">
    <source>
        <dbReference type="ARBA" id="ARBA00004457"/>
    </source>
</evidence>
<accession>A0AA38MMU3</accession>
<feature type="domain" description="Endoplasmic reticulum vesicle transporter C-terminal" evidence="7">
    <location>
        <begin position="168"/>
        <end position="339"/>
    </location>
</feature>
<evidence type="ECO:0008006" key="11">
    <source>
        <dbReference type="Google" id="ProtNLM"/>
    </source>
</evidence>
<evidence type="ECO:0000259" key="8">
    <source>
        <dbReference type="Pfam" id="PF13850"/>
    </source>
</evidence>
<organism evidence="9 10">
    <name type="scientific">Zophobas morio</name>
    <dbReference type="NCBI Taxonomy" id="2755281"/>
    <lineage>
        <taxon>Eukaryota</taxon>
        <taxon>Metazoa</taxon>
        <taxon>Ecdysozoa</taxon>
        <taxon>Arthropoda</taxon>
        <taxon>Hexapoda</taxon>
        <taxon>Insecta</taxon>
        <taxon>Pterygota</taxon>
        <taxon>Neoptera</taxon>
        <taxon>Endopterygota</taxon>
        <taxon>Coleoptera</taxon>
        <taxon>Polyphaga</taxon>
        <taxon>Cucujiformia</taxon>
        <taxon>Tenebrionidae</taxon>
        <taxon>Zophobas</taxon>
    </lineage>
</organism>
<feature type="domain" description="Endoplasmic reticulum vesicle transporter N-terminal" evidence="8">
    <location>
        <begin position="19"/>
        <end position="106"/>
    </location>
</feature>
<feature type="transmembrane region" description="Helical" evidence="6">
    <location>
        <begin position="36"/>
        <end position="55"/>
    </location>
</feature>
<evidence type="ECO:0000256" key="4">
    <source>
        <dbReference type="ARBA" id="ARBA00022989"/>
    </source>
</evidence>
<feature type="transmembrane region" description="Helical" evidence="6">
    <location>
        <begin position="321"/>
        <end position="343"/>
    </location>
</feature>
<protein>
    <recommendedName>
        <fullName evidence="11">Endoplasmic reticulum-Golgi intermediate compartment protein 2</fullName>
    </recommendedName>
</protein>
<evidence type="ECO:0000313" key="9">
    <source>
        <dbReference type="EMBL" id="KAJ3662196.1"/>
    </source>
</evidence>
<dbReference type="AlphaFoldDB" id="A0AA38MMU3"/>
<evidence type="ECO:0000256" key="3">
    <source>
        <dbReference type="ARBA" id="ARBA00022692"/>
    </source>
</evidence>
<dbReference type="GO" id="GO:0006888">
    <property type="term" value="P:endoplasmic reticulum to Golgi vesicle-mediated transport"/>
    <property type="evidence" value="ECO:0007669"/>
    <property type="project" value="TreeGrafter"/>
</dbReference>
<dbReference type="InterPro" id="IPR039542">
    <property type="entry name" value="Erv_N"/>
</dbReference>
<dbReference type="GO" id="GO:0006890">
    <property type="term" value="P:retrograde vesicle-mediated transport, Golgi to endoplasmic reticulum"/>
    <property type="evidence" value="ECO:0007669"/>
    <property type="project" value="TreeGrafter"/>
</dbReference>
<sequence length="378" mass="43325">METEKVTMLRYRGSKFSKVKKIDIFPKVEETFKEKSSVGGTFSVFSFILIVWLVYSETKYYMDSKFIFKFSPDVDFDAKLKINVDITIAMPCSNLGADILDSTNQNAYKFGSLEEEDTWFELAPNQRAHFDNKKHFNSYLREEYHAVKDLLWKSSFSTMFGHMPDRNKVPNTPHDACRIHGSLILNKVSGNFHITAGKSLNLPRGHIHISAFMSERDYNFTHRIDRFSFGDPSPGIVHPLEGDELITHNGMTLFNYFIEVVPTSVKTFLTTVDTYQYSVKELNRPIDHDKGSHGMPGIFFKYDMSALKVTVNQERDHLGMFLARLCSIIGGIYVCSGFLNNLVQFCYNFIMCNWGRPTNQNESNLKSNKVPDVVPVAL</sequence>
<evidence type="ECO:0000256" key="6">
    <source>
        <dbReference type="SAM" id="Phobius"/>
    </source>
</evidence>
<keyword evidence="3 6" id="KW-0812">Transmembrane</keyword>
<evidence type="ECO:0000313" key="10">
    <source>
        <dbReference type="Proteomes" id="UP001168821"/>
    </source>
</evidence>
<dbReference type="PANTHER" id="PTHR10984:SF30">
    <property type="entry name" value="ENDOPLASMIC RETICULUM-GOLGI INTERMEDIATE COMPARTMENT PROTEIN 2"/>
    <property type="match status" value="1"/>
</dbReference>
<keyword evidence="10" id="KW-1185">Reference proteome</keyword>
<evidence type="ECO:0000259" key="7">
    <source>
        <dbReference type="Pfam" id="PF07970"/>
    </source>
</evidence>
<evidence type="ECO:0000256" key="5">
    <source>
        <dbReference type="ARBA" id="ARBA00023136"/>
    </source>
</evidence>
<dbReference type="EMBL" id="JALNTZ010000002">
    <property type="protein sequence ID" value="KAJ3662196.1"/>
    <property type="molecule type" value="Genomic_DNA"/>
</dbReference>
<keyword evidence="5 6" id="KW-0472">Membrane</keyword>
<comment type="similarity">
    <text evidence="2">Belongs to the ERGIC family.</text>
</comment>
<dbReference type="Proteomes" id="UP001168821">
    <property type="component" value="Unassembled WGS sequence"/>
</dbReference>
<dbReference type="GO" id="GO:0033116">
    <property type="term" value="C:endoplasmic reticulum-Golgi intermediate compartment membrane"/>
    <property type="evidence" value="ECO:0007669"/>
    <property type="project" value="UniProtKB-SubCell"/>
</dbReference>
<gene>
    <name evidence="9" type="ORF">Zmor_006552</name>
</gene>
<dbReference type="InterPro" id="IPR045888">
    <property type="entry name" value="Erv"/>
</dbReference>
<proteinExistence type="inferred from homology"/>
<name>A0AA38MMU3_9CUCU</name>
<dbReference type="PANTHER" id="PTHR10984">
    <property type="entry name" value="ENDOPLASMIC RETICULUM-GOLGI INTERMEDIATE COMPARTMENT PROTEIN"/>
    <property type="match status" value="1"/>
</dbReference>
<dbReference type="GO" id="GO:0005783">
    <property type="term" value="C:endoplasmic reticulum"/>
    <property type="evidence" value="ECO:0007669"/>
    <property type="project" value="TreeGrafter"/>
</dbReference>
<evidence type="ECO:0000256" key="2">
    <source>
        <dbReference type="ARBA" id="ARBA00005648"/>
    </source>
</evidence>
<comment type="caution">
    <text evidence="9">The sequence shown here is derived from an EMBL/GenBank/DDBJ whole genome shotgun (WGS) entry which is preliminary data.</text>
</comment>